<dbReference type="SUPFAM" id="SSF51735">
    <property type="entry name" value="NAD(P)-binding Rossmann-fold domains"/>
    <property type="match status" value="1"/>
</dbReference>
<protein>
    <recommendedName>
        <fullName evidence="2">Aspartate dehydrogenase domain-containing protein</fullName>
    </recommendedName>
</protein>
<dbReference type="InterPro" id="IPR036291">
    <property type="entry name" value="NAD(P)-bd_dom_sf"/>
</dbReference>
<evidence type="ECO:0000313" key="6">
    <source>
        <dbReference type="Proteomes" id="UP001066276"/>
    </source>
</evidence>
<dbReference type="GO" id="GO:0050661">
    <property type="term" value="F:NADP binding"/>
    <property type="evidence" value="ECO:0007669"/>
    <property type="project" value="InterPro"/>
</dbReference>
<dbReference type="Pfam" id="PF03447">
    <property type="entry name" value="NAD_binding_3"/>
    <property type="match status" value="1"/>
</dbReference>
<evidence type="ECO:0000259" key="4">
    <source>
        <dbReference type="Pfam" id="PF03447"/>
    </source>
</evidence>
<dbReference type="Proteomes" id="UP001066276">
    <property type="component" value="Chromosome 7"/>
</dbReference>
<dbReference type="Gene3D" id="3.40.50.720">
    <property type="entry name" value="NAD(P)-binding Rossmann-like Domain"/>
    <property type="match status" value="1"/>
</dbReference>
<dbReference type="GO" id="GO:0033735">
    <property type="term" value="F:aspartate dehydrogenase [NAD(P)+] activity"/>
    <property type="evidence" value="ECO:0007669"/>
    <property type="project" value="InterPro"/>
</dbReference>
<evidence type="ECO:0000259" key="3">
    <source>
        <dbReference type="Pfam" id="PF01958"/>
    </source>
</evidence>
<evidence type="ECO:0000313" key="5">
    <source>
        <dbReference type="EMBL" id="KAJ1132020.1"/>
    </source>
</evidence>
<dbReference type="PIRSF" id="PIRSF005227">
    <property type="entry name" value="Asp_dh_NAD_syn"/>
    <property type="match status" value="1"/>
</dbReference>
<dbReference type="SUPFAM" id="SSF55347">
    <property type="entry name" value="Glyceraldehyde-3-phosphate dehydrogenase-like, C-terminal domain"/>
    <property type="match status" value="1"/>
</dbReference>
<dbReference type="EMBL" id="JANPWB010000011">
    <property type="protein sequence ID" value="KAJ1132020.1"/>
    <property type="molecule type" value="Genomic_DNA"/>
</dbReference>
<dbReference type="Gene3D" id="3.30.360.10">
    <property type="entry name" value="Dihydrodipicolinate Reductase, domain 2"/>
    <property type="match status" value="1"/>
</dbReference>
<dbReference type="InterPro" id="IPR005106">
    <property type="entry name" value="Asp/hSer_DH_NAD-bd"/>
</dbReference>
<keyword evidence="6" id="KW-1185">Reference proteome</keyword>
<comment type="similarity">
    <text evidence="1">Belongs to the L-aspartate dehydrogenase family.</text>
</comment>
<feature type="domain" description="Aspartate dehydrogenase" evidence="3">
    <location>
        <begin position="172"/>
        <end position="263"/>
    </location>
</feature>
<dbReference type="GO" id="GO:0009435">
    <property type="term" value="P:NAD+ biosynthetic process"/>
    <property type="evidence" value="ECO:0007669"/>
    <property type="project" value="InterPro"/>
</dbReference>
<organism evidence="5 6">
    <name type="scientific">Pleurodeles waltl</name>
    <name type="common">Iberian ribbed newt</name>
    <dbReference type="NCBI Taxonomy" id="8319"/>
    <lineage>
        <taxon>Eukaryota</taxon>
        <taxon>Metazoa</taxon>
        <taxon>Chordata</taxon>
        <taxon>Craniata</taxon>
        <taxon>Vertebrata</taxon>
        <taxon>Euteleostomi</taxon>
        <taxon>Amphibia</taxon>
        <taxon>Batrachia</taxon>
        <taxon>Caudata</taxon>
        <taxon>Salamandroidea</taxon>
        <taxon>Salamandridae</taxon>
        <taxon>Pleurodelinae</taxon>
        <taxon>Pleurodeles</taxon>
    </lineage>
</organism>
<dbReference type="PANTHER" id="PTHR31873">
    <property type="entry name" value="L-ASPARTATE DEHYDROGENASE-RELATED"/>
    <property type="match status" value="1"/>
</dbReference>
<reference evidence="5" key="1">
    <citation type="journal article" date="2022" name="bioRxiv">
        <title>Sequencing and chromosome-scale assembly of the giantPleurodeles waltlgenome.</title>
        <authorList>
            <person name="Brown T."/>
            <person name="Elewa A."/>
            <person name="Iarovenko S."/>
            <person name="Subramanian E."/>
            <person name="Araus A.J."/>
            <person name="Petzold A."/>
            <person name="Susuki M."/>
            <person name="Suzuki K.-i.T."/>
            <person name="Hayashi T."/>
            <person name="Toyoda A."/>
            <person name="Oliveira C."/>
            <person name="Osipova E."/>
            <person name="Leigh N.D."/>
            <person name="Simon A."/>
            <person name="Yun M.H."/>
        </authorList>
    </citation>
    <scope>NUCLEOTIDE SEQUENCE</scope>
    <source>
        <strain evidence="5">20211129_DDA</strain>
        <tissue evidence="5">Liver</tissue>
    </source>
</reference>
<dbReference type="PANTHER" id="PTHR31873:SF6">
    <property type="entry name" value="ASPARTATE DEHYDROGENASE DOMAIN-CONTAINING PROTEIN"/>
    <property type="match status" value="1"/>
</dbReference>
<dbReference type="AlphaFoldDB" id="A0AAV7Q1Y0"/>
<dbReference type="Pfam" id="PF01958">
    <property type="entry name" value="Asp_DH_C"/>
    <property type="match status" value="1"/>
</dbReference>
<evidence type="ECO:0000256" key="1">
    <source>
        <dbReference type="ARBA" id="ARBA00008331"/>
    </source>
</evidence>
<accession>A0AAV7Q1Y0</accession>
<evidence type="ECO:0000256" key="2">
    <source>
        <dbReference type="ARBA" id="ARBA00020169"/>
    </source>
</evidence>
<sequence length="284" mass="31143">MSGQRKVRVGIVGYGHLGQYLVDRLLNEGSQSHFELVFVWNRDLKKMDGKVPAQLQLHDLSDFKDRGADLIVEVAHPCITREYGKRFLSTSHFMVGSPTALADPATEQSLRKAVALHQNTLYIPRGALWGGEDIQKMADRRTLTALKVTMTKHPNSFKLEGRLRELNQEVKSKRTLLYEGPVRDLCPLAPNNVNTMAAACMAAHNLGFDGVVGALVADPSLPDWHVVDIEVVGPVDKESGHTFTVKTSRRNPAMPSAVTGTATFSSFWSSLLACTGHGGCVHLC</sequence>
<comment type="caution">
    <text evidence="5">The sequence shown here is derived from an EMBL/GenBank/DDBJ whole genome shotgun (WGS) entry which is preliminary data.</text>
</comment>
<dbReference type="InterPro" id="IPR002811">
    <property type="entry name" value="Asp_DH"/>
</dbReference>
<proteinExistence type="inferred from homology"/>
<name>A0AAV7Q1Y0_PLEWA</name>
<dbReference type="InterPro" id="IPR011182">
    <property type="entry name" value="L-Asp_DH"/>
</dbReference>
<feature type="domain" description="Aspartate/homoserine dehydrogenase NAD-binding" evidence="4">
    <location>
        <begin position="13"/>
        <end position="124"/>
    </location>
</feature>
<gene>
    <name evidence="5" type="ORF">NDU88_010350</name>
</gene>